<reference evidence="4" key="1">
    <citation type="journal article" date="2021" name="PeerJ">
        <title>Extensive microbial diversity within the chicken gut microbiome revealed by metagenomics and culture.</title>
        <authorList>
            <person name="Gilroy R."/>
            <person name="Ravi A."/>
            <person name="Getino M."/>
            <person name="Pursley I."/>
            <person name="Horton D.L."/>
            <person name="Alikhan N.F."/>
            <person name="Baker D."/>
            <person name="Gharbi K."/>
            <person name="Hall N."/>
            <person name="Watson M."/>
            <person name="Adriaenssens E.M."/>
            <person name="Foster-Nyarko E."/>
            <person name="Jarju S."/>
            <person name="Secka A."/>
            <person name="Antonio M."/>
            <person name="Oren A."/>
            <person name="Chaudhuri R.R."/>
            <person name="La Ragione R."/>
            <person name="Hildebrand F."/>
            <person name="Pallen M.J."/>
        </authorList>
    </citation>
    <scope>NUCLEOTIDE SEQUENCE</scope>
    <source>
        <strain evidence="4">CHK179-5677</strain>
    </source>
</reference>
<dbReference type="Pfam" id="PF00004">
    <property type="entry name" value="AAA"/>
    <property type="match status" value="1"/>
</dbReference>
<dbReference type="InterPro" id="IPR008269">
    <property type="entry name" value="Lon_proteolytic"/>
</dbReference>
<keyword evidence="1" id="KW-0645">Protease</keyword>
<gene>
    <name evidence="4" type="ORF">K8V01_06915</name>
</gene>
<dbReference type="SUPFAM" id="SSF54211">
    <property type="entry name" value="Ribosomal protein S5 domain 2-like"/>
    <property type="match status" value="1"/>
</dbReference>
<evidence type="ECO:0000313" key="5">
    <source>
        <dbReference type="Proteomes" id="UP000760668"/>
    </source>
</evidence>
<dbReference type="Gene3D" id="1.10.8.60">
    <property type="match status" value="1"/>
</dbReference>
<evidence type="ECO:0000259" key="3">
    <source>
        <dbReference type="SMART" id="SM00382"/>
    </source>
</evidence>
<dbReference type="EMBL" id="DYUC01000067">
    <property type="protein sequence ID" value="HJG86733.1"/>
    <property type="molecule type" value="Genomic_DNA"/>
</dbReference>
<feature type="domain" description="AAA+ ATPase" evidence="3">
    <location>
        <begin position="250"/>
        <end position="393"/>
    </location>
</feature>
<dbReference type="GO" id="GO:0003697">
    <property type="term" value="F:single-stranded DNA binding"/>
    <property type="evidence" value="ECO:0007669"/>
    <property type="project" value="TreeGrafter"/>
</dbReference>
<dbReference type="GO" id="GO:0007005">
    <property type="term" value="P:mitochondrion organization"/>
    <property type="evidence" value="ECO:0007669"/>
    <property type="project" value="TreeGrafter"/>
</dbReference>
<dbReference type="PRINTS" id="PR00830">
    <property type="entry name" value="ENDOLAPTASE"/>
</dbReference>
<dbReference type="PANTHER" id="PTHR43718">
    <property type="entry name" value="LON PROTEASE"/>
    <property type="match status" value="1"/>
</dbReference>
<dbReference type="InterPro" id="IPR027065">
    <property type="entry name" value="Lon_Prtase"/>
</dbReference>
<evidence type="ECO:0000313" key="4">
    <source>
        <dbReference type="EMBL" id="HJG86733.1"/>
    </source>
</evidence>
<dbReference type="GO" id="GO:0004176">
    <property type="term" value="F:ATP-dependent peptidase activity"/>
    <property type="evidence" value="ECO:0007669"/>
    <property type="project" value="InterPro"/>
</dbReference>
<keyword evidence="2" id="KW-0378">Hydrolase</keyword>
<evidence type="ECO:0000256" key="1">
    <source>
        <dbReference type="ARBA" id="ARBA00022670"/>
    </source>
</evidence>
<reference evidence="4" key="2">
    <citation type="submission" date="2021-09" db="EMBL/GenBank/DDBJ databases">
        <authorList>
            <person name="Gilroy R."/>
        </authorList>
    </citation>
    <scope>NUCLEOTIDE SEQUENCE</scope>
    <source>
        <strain evidence="4">CHK179-5677</strain>
    </source>
</reference>
<evidence type="ECO:0000256" key="2">
    <source>
        <dbReference type="ARBA" id="ARBA00022825"/>
    </source>
</evidence>
<dbReference type="Gene3D" id="3.40.50.300">
    <property type="entry name" value="P-loop containing nucleotide triphosphate hydrolases"/>
    <property type="match status" value="1"/>
</dbReference>
<dbReference type="InterPro" id="IPR020568">
    <property type="entry name" value="Ribosomal_Su5_D2-typ_SF"/>
</dbReference>
<protein>
    <submittedName>
        <fullName evidence="4">AAA family ATPase</fullName>
    </submittedName>
</protein>
<dbReference type="RefSeq" id="WP_295370030.1">
    <property type="nucleotide sequence ID" value="NZ_DYUC01000067.1"/>
</dbReference>
<organism evidence="4 5">
    <name type="scientific">Pseudoflavonifractor capillosus</name>
    <dbReference type="NCBI Taxonomy" id="106588"/>
    <lineage>
        <taxon>Bacteria</taxon>
        <taxon>Bacillati</taxon>
        <taxon>Bacillota</taxon>
        <taxon>Clostridia</taxon>
        <taxon>Eubacteriales</taxon>
        <taxon>Oscillospiraceae</taxon>
        <taxon>Pseudoflavonifractor</taxon>
    </lineage>
</organism>
<dbReference type="GO" id="GO:0005524">
    <property type="term" value="F:ATP binding"/>
    <property type="evidence" value="ECO:0007669"/>
    <property type="project" value="InterPro"/>
</dbReference>
<sequence>MKKSNAEKRRSLMAVHLPETLMSRRIQNLVGRFVDDGGELGFVFHSTRYSQEVMGLDLAEPRLRNLVAWLAEKKETMLLTGRRDRENPEIFQVLGMDPGGPDSAMPALFAKEKKTELTPAKMNLMLRRLGFGPAGPDLTVQDGGAEFQTEEELRLLIRVCGEAYPPEIRAWAEQTLDQCEKIWSGTEREKQHAVQALTYALNMDWSIRTLDLPSLEEAREIMDGAFYGLEPVKQRILEVLAQMKRTGTMPSWGILLDGPAGVGKTSIAKAVARILRLPMAVLDMSTVRDCLDLTGSSRIYSNGRPGRIIQQLYSVKSANAVMVINELDKAGGGNGGGNPADALLTLLDGSGFTDTFMDVAIPTRGIFFVATCNELGDISRPIRDRFLRISIPGYSGEEKKEIFTRYILPKLTGRMGVAPEEFSMTPQALEALCTRYATEPGARDLEQYGEKLLSRYLYRRESGEENFCCDLDMLRSVLGPERCVERTMVFFPGMVNAAFRGENGVRCFPIQAAARPGRGGLRLIGVHSARVQESCQVAYEFVCRALWDSVRPRVTDVALFVPQSVDNAFGSSLGVAAAAAILSAMTGRDLGPECAFLGSCDLYGNTYFDDISADAYLDALEAAGVTTVYAAAGTGAKLYRYRSGRGIRVVEAANLSVLLEAAYSLPAALRRMEKEE</sequence>
<comment type="caution">
    <text evidence="4">The sequence shown here is derived from an EMBL/GenBank/DDBJ whole genome shotgun (WGS) entry which is preliminary data.</text>
</comment>
<proteinExistence type="predicted"/>
<dbReference type="InterPro" id="IPR003593">
    <property type="entry name" value="AAA+_ATPase"/>
</dbReference>
<accession>A0A921MLD6</accession>
<dbReference type="AlphaFoldDB" id="A0A921MLD6"/>
<dbReference type="PANTHER" id="PTHR43718:SF2">
    <property type="entry name" value="LON PROTEASE HOMOLOG, MITOCHONDRIAL"/>
    <property type="match status" value="1"/>
</dbReference>
<dbReference type="Gene3D" id="3.30.230.10">
    <property type="match status" value="1"/>
</dbReference>
<dbReference type="GO" id="GO:0004252">
    <property type="term" value="F:serine-type endopeptidase activity"/>
    <property type="evidence" value="ECO:0007669"/>
    <property type="project" value="InterPro"/>
</dbReference>
<keyword evidence="2" id="KW-0720">Serine protease</keyword>
<dbReference type="Proteomes" id="UP000760668">
    <property type="component" value="Unassembled WGS sequence"/>
</dbReference>
<name>A0A921MLD6_9FIRM</name>
<dbReference type="InterPro" id="IPR003959">
    <property type="entry name" value="ATPase_AAA_core"/>
</dbReference>
<dbReference type="Pfam" id="PF05362">
    <property type="entry name" value="Lon_C"/>
    <property type="match status" value="1"/>
</dbReference>
<dbReference type="SMART" id="SM00382">
    <property type="entry name" value="AAA"/>
    <property type="match status" value="1"/>
</dbReference>
<dbReference type="GO" id="GO:0051131">
    <property type="term" value="P:chaperone-mediated protein complex assembly"/>
    <property type="evidence" value="ECO:0007669"/>
    <property type="project" value="TreeGrafter"/>
</dbReference>
<dbReference type="SUPFAM" id="SSF52540">
    <property type="entry name" value="P-loop containing nucleoside triphosphate hydrolases"/>
    <property type="match status" value="1"/>
</dbReference>
<dbReference type="InterPro" id="IPR027417">
    <property type="entry name" value="P-loop_NTPase"/>
</dbReference>
<dbReference type="GO" id="GO:0016887">
    <property type="term" value="F:ATP hydrolysis activity"/>
    <property type="evidence" value="ECO:0007669"/>
    <property type="project" value="InterPro"/>
</dbReference>
<dbReference type="InterPro" id="IPR014721">
    <property type="entry name" value="Ribsml_uS5_D2-typ_fold_subgr"/>
</dbReference>
<dbReference type="GO" id="GO:0006515">
    <property type="term" value="P:protein quality control for misfolded or incompletely synthesized proteins"/>
    <property type="evidence" value="ECO:0007669"/>
    <property type="project" value="TreeGrafter"/>
</dbReference>